<organism evidence="6 7">
    <name type="scientific">Fannyhessea vaginae DSM 15829</name>
    <dbReference type="NCBI Taxonomy" id="525256"/>
    <lineage>
        <taxon>Bacteria</taxon>
        <taxon>Bacillati</taxon>
        <taxon>Actinomycetota</taxon>
        <taxon>Coriobacteriia</taxon>
        <taxon>Coriobacteriales</taxon>
        <taxon>Atopobiaceae</taxon>
        <taxon>Fannyhessea</taxon>
    </lineage>
</organism>
<dbReference type="InterPro" id="IPR036388">
    <property type="entry name" value="WH-like_DNA-bd_sf"/>
</dbReference>
<evidence type="ECO:0000259" key="4">
    <source>
        <dbReference type="PROSITE" id="PS51071"/>
    </source>
</evidence>
<sequence>MEPKSLLVLLKENKDRVSTSEQQIITYILKKPEAIVGVTIHELAQMTFVSAATISRLLRKLSLGGYKEFQQYLIYELASMKTSRQSSIEDINPKDSTKQIMFKIMRKTIESITLTEKLNNPKTIDSCAELIHNARHITIFGMGSSLLSAQDLQYKFLRANIDCTLSADWHMQLIAANNMSDGDVAIAFSYSGVTPETLRCVHAAQDHGGKVIAITRSVNSTELVRHADIVLYVASTEPLLRSSAGTSRITQLMIVDTLFSTLVNKHYDVYATAIEDNYISKK</sequence>
<dbReference type="RefSeq" id="WP_006302186.1">
    <property type="nucleotide sequence ID" value="NZ_ACGK02000001.1"/>
</dbReference>
<dbReference type="CDD" id="cd05013">
    <property type="entry name" value="SIS_RpiR"/>
    <property type="match status" value="1"/>
</dbReference>
<dbReference type="GO" id="GO:1901135">
    <property type="term" value="P:carbohydrate derivative metabolic process"/>
    <property type="evidence" value="ECO:0007669"/>
    <property type="project" value="InterPro"/>
</dbReference>
<dbReference type="GeneID" id="93210825"/>
<evidence type="ECO:0000256" key="2">
    <source>
        <dbReference type="ARBA" id="ARBA00023125"/>
    </source>
</evidence>
<reference evidence="6 7" key="1">
    <citation type="submission" date="2011-02" db="EMBL/GenBank/DDBJ databases">
        <authorList>
            <person name="Muzny D."/>
            <person name="Qin X."/>
            <person name="Buhay C."/>
            <person name="Dugan-Rocha S."/>
            <person name="Ding Y."/>
            <person name="Chen G."/>
            <person name="Hawes A."/>
            <person name="Holder M."/>
            <person name="Jhangiani S."/>
            <person name="Johnson A."/>
            <person name="Khan Z."/>
            <person name="Li Z."/>
            <person name="Liu W."/>
            <person name="Liu X."/>
            <person name="Perez L."/>
            <person name="Shen H."/>
            <person name="Wang Q."/>
            <person name="Watt J."/>
            <person name="Xi L."/>
            <person name="Xin Y."/>
            <person name="Zhou J."/>
            <person name="Deng J."/>
            <person name="Jiang H."/>
            <person name="Liu Y."/>
            <person name="Qu J."/>
            <person name="Song X.-Z."/>
            <person name="Zhang L."/>
            <person name="Villasana D."/>
            <person name="Johnson A."/>
            <person name="Liu J."/>
            <person name="Liyanage D."/>
            <person name="Lorensuhewa L."/>
            <person name="Robinson T."/>
            <person name="Song A."/>
            <person name="Song B.-B."/>
            <person name="Dinh H."/>
            <person name="Thornton R."/>
            <person name="Coyle M."/>
            <person name="Francisco L."/>
            <person name="Jackson L."/>
            <person name="Javaid M."/>
            <person name="Korchina V."/>
            <person name="Kovar C."/>
            <person name="Mata R."/>
            <person name="Mathew T."/>
            <person name="Ngo R."/>
            <person name="Nguyen L."/>
            <person name="Nguyen N."/>
            <person name="Okwuonu G."/>
            <person name="Ongeri F."/>
            <person name="Pham C."/>
            <person name="Simmons D."/>
            <person name="Wilczek-Boney K."/>
            <person name="Hale W."/>
            <person name="Jakkamsetti A."/>
            <person name="Pham P."/>
            <person name="Ruth R."/>
            <person name="San Lucas F."/>
            <person name="Warren J."/>
            <person name="Zhang J."/>
            <person name="Zhao Z."/>
            <person name="Zhou C."/>
            <person name="Zhu D."/>
            <person name="Lee S."/>
            <person name="Bess C."/>
            <person name="Blankenburg K."/>
            <person name="Forbes L."/>
            <person name="Fu Q."/>
            <person name="Gubbala S."/>
            <person name="Hirani K."/>
            <person name="Jayaseelan J.C."/>
            <person name="Lara F."/>
            <person name="Munidasa M."/>
            <person name="Palculict T."/>
            <person name="Patil S."/>
            <person name="Pu L.-L."/>
            <person name="Saada N."/>
            <person name="Tang L."/>
            <person name="Weissenberger G."/>
            <person name="Zhu Y."/>
            <person name="Hemphill L."/>
            <person name="Shang Y."/>
            <person name="Youmans B."/>
            <person name="Ayvaz T."/>
            <person name="Ross M."/>
            <person name="Santibanez J."/>
            <person name="Aqrawi P."/>
            <person name="Gross S."/>
            <person name="Joshi V."/>
            <person name="Fowler G."/>
            <person name="Nazareth L."/>
            <person name="Reid J."/>
            <person name="Worley K."/>
            <person name="Petrosino J."/>
            <person name="Highlander S."/>
            <person name="Gibbs R."/>
        </authorList>
    </citation>
    <scope>NUCLEOTIDE SEQUENCE [LARGE SCALE GENOMIC DNA]</scope>
    <source>
        <strain evidence="6 7">DSM 15829</strain>
    </source>
</reference>
<protein>
    <submittedName>
        <fullName evidence="6">SIS domain protein</fullName>
    </submittedName>
</protein>
<dbReference type="InterPro" id="IPR046348">
    <property type="entry name" value="SIS_dom_sf"/>
</dbReference>
<accession>F1T5I6</accession>
<dbReference type="InterPro" id="IPR000281">
    <property type="entry name" value="HTH_RpiR"/>
</dbReference>
<proteinExistence type="predicted"/>
<dbReference type="OrthoDB" id="370421at2"/>
<dbReference type="GO" id="GO:0097367">
    <property type="term" value="F:carbohydrate derivative binding"/>
    <property type="evidence" value="ECO:0007669"/>
    <property type="project" value="InterPro"/>
</dbReference>
<dbReference type="InterPro" id="IPR001347">
    <property type="entry name" value="SIS_dom"/>
</dbReference>
<evidence type="ECO:0000259" key="5">
    <source>
        <dbReference type="PROSITE" id="PS51464"/>
    </source>
</evidence>
<dbReference type="PROSITE" id="PS00356">
    <property type="entry name" value="HTH_LACI_1"/>
    <property type="match status" value="1"/>
</dbReference>
<dbReference type="GO" id="GO:0003700">
    <property type="term" value="F:DNA-binding transcription factor activity"/>
    <property type="evidence" value="ECO:0007669"/>
    <property type="project" value="InterPro"/>
</dbReference>
<evidence type="ECO:0000256" key="1">
    <source>
        <dbReference type="ARBA" id="ARBA00023015"/>
    </source>
</evidence>
<name>F1T5I6_9ACTN</name>
<dbReference type="AlphaFoldDB" id="F1T5I6"/>
<dbReference type="InterPro" id="IPR035472">
    <property type="entry name" value="RpiR-like_SIS"/>
</dbReference>
<dbReference type="SUPFAM" id="SSF53697">
    <property type="entry name" value="SIS domain"/>
    <property type="match status" value="1"/>
</dbReference>
<gene>
    <name evidence="6" type="ORF">HMPREF0091_10078</name>
</gene>
<dbReference type="EMBL" id="ACGK02000001">
    <property type="protein sequence ID" value="EGF23131.1"/>
    <property type="molecule type" value="Genomic_DNA"/>
</dbReference>
<dbReference type="eggNOG" id="COG1737">
    <property type="taxonomic scope" value="Bacteria"/>
</dbReference>
<dbReference type="GO" id="GO:0003677">
    <property type="term" value="F:DNA binding"/>
    <property type="evidence" value="ECO:0007669"/>
    <property type="project" value="UniProtKB-KW"/>
</dbReference>
<keyword evidence="2" id="KW-0238">DNA-binding</keyword>
<dbReference type="InterPro" id="IPR047640">
    <property type="entry name" value="RpiR-like"/>
</dbReference>
<dbReference type="Gene3D" id="3.40.50.10490">
    <property type="entry name" value="Glucose-6-phosphate isomerase like protein, domain 1"/>
    <property type="match status" value="1"/>
</dbReference>
<comment type="caution">
    <text evidence="6">The sequence shown here is derived from an EMBL/GenBank/DDBJ whole genome shotgun (WGS) entry which is preliminary data.</text>
</comment>
<dbReference type="Pfam" id="PF01380">
    <property type="entry name" value="SIS"/>
    <property type="match status" value="1"/>
</dbReference>
<evidence type="ECO:0000256" key="3">
    <source>
        <dbReference type="ARBA" id="ARBA00023163"/>
    </source>
</evidence>
<evidence type="ECO:0000313" key="6">
    <source>
        <dbReference type="EMBL" id="EGF23131.1"/>
    </source>
</evidence>
<dbReference type="PANTHER" id="PTHR30514:SF1">
    <property type="entry name" value="HTH-TYPE TRANSCRIPTIONAL REGULATOR HEXR-RELATED"/>
    <property type="match status" value="1"/>
</dbReference>
<dbReference type="PANTHER" id="PTHR30514">
    <property type="entry name" value="GLUCOKINASE"/>
    <property type="match status" value="1"/>
</dbReference>
<dbReference type="Gene3D" id="1.10.10.10">
    <property type="entry name" value="Winged helix-like DNA-binding domain superfamily/Winged helix DNA-binding domain"/>
    <property type="match status" value="1"/>
</dbReference>
<feature type="domain" description="HTH rpiR-type" evidence="4">
    <location>
        <begin position="4"/>
        <end position="80"/>
    </location>
</feature>
<keyword evidence="7" id="KW-1185">Reference proteome</keyword>
<dbReference type="PROSITE" id="PS51071">
    <property type="entry name" value="HTH_RPIR"/>
    <property type="match status" value="1"/>
</dbReference>
<keyword evidence="1" id="KW-0805">Transcription regulation</keyword>
<feature type="domain" description="SIS" evidence="5">
    <location>
        <begin position="127"/>
        <end position="268"/>
    </location>
</feature>
<dbReference type="PROSITE" id="PS51464">
    <property type="entry name" value="SIS"/>
    <property type="match status" value="1"/>
</dbReference>
<evidence type="ECO:0000313" key="7">
    <source>
        <dbReference type="Proteomes" id="UP000005947"/>
    </source>
</evidence>
<keyword evidence="3" id="KW-0804">Transcription</keyword>
<dbReference type="SUPFAM" id="SSF46689">
    <property type="entry name" value="Homeodomain-like"/>
    <property type="match status" value="1"/>
</dbReference>
<dbReference type="Pfam" id="PF01418">
    <property type="entry name" value="HTH_6"/>
    <property type="match status" value="1"/>
</dbReference>
<dbReference type="InterPro" id="IPR009057">
    <property type="entry name" value="Homeodomain-like_sf"/>
</dbReference>
<dbReference type="Proteomes" id="UP000005947">
    <property type="component" value="Unassembled WGS sequence"/>
</dbReference>